<dbReference type="AlphaFoldDB" id="X7F6X8"/>
<accession>X7F6X8</accession>
<dbReference type="RefSeq" id="WP_043771674.1">
    <property type="nucleotide sequence ID" value="NZ_JAME01000018.1"/>
</dbReference>
<dbReference type="InterPro" id="IPR025528">
    <property type="entry name" value="BrnA_antitoxin"/>
</dbReference>
<sequence length="144" mass="16778">MHEDLEPLDIRRLSKGERIHYSFAVDALEMIEKEFFLATWTRTGLPAEWHEISRDADHRDGRTVKVTIRLDADVVRFFRKIGPGYQPRMNKVLRAFMHLKLAKVLKGPDATDAVMRPEKVVAEARRRHNWGDTADWLLKGEEEG</sequence>
<dbReference type="eggNOG" id="COG3514">
    <property type="taxonomic scope" value="Bacteria"/>
</dbReference>
<keyword evidence="2" id="KW-1185">Reference proteome</keyword>
<gene>
    <name evidence="1" type="ORF">RISW2_06170</name>
</gene>
<evidence type="ECO:0000313" key="2">
    <source>
        <dbReference type="Proteomes" id="UP000023430"/>
    </source>
</evidence>
<proteinExistence type="predicted"/>
<dbReference type="Proteomes" id="UP000023430">
    <property type="component" value="Unassembled WGS sequence"/>
</dbReference>
<dbReference type="Pfam" id="PF14384">
    <property type="entry name" value="BrnA_antitoxin"/>
    <property type="match status" value="1"/>
</dbReference>
<organism evidence="1 2">
    <name type="scientific">Roseivivax isoporae LMG 25204</name>
    <dbReference type="NCBI Taxonomy" id="1449351"/>
    <lineage>
        <taxon>Bacteria</taxon>
        <taxon>Pseudomonadati</taxon>
        <taxon>Pseudomonadota</taxon>
        <taxon>Alphaproteobacteria</taxon>
        <taxon>Rhodobacterales</taxon>
        <taxon>Roseobacteraceae</taxon>
        <taxon>Roseivivax</taxon>
    </lineage>
</organism>
<comment type="caution">
    <text evidence="1">The sequence shown here is derived from an EMBL/GenBank/DDBJ whole genome shotgun (WGS) entry which is preliminary data.</text>
</comment>
<dbReference type="EMBL" id="JAME01000018">
    <property type="protein sequence ID" value="ETX28473.1"/>
    <property type="molecule type" value="Genomic_DNA"/>
</dbReference>
<dbReference type="STRING" id="1449351.RISW2_06170"/>
<protein>
    <submittedName>
        <fullName evidence="1">3-oxoacyl-ACP synthase</fullName>
    </submittedName>
</protein>
<evidence type="ECO:0000313" key="1">
    <source>
        <dbReference type="EMBL" id="ETX28473.1"/>
    </source>
</evidence>
<reference evidence="1 2" key="1">
    <citation type="submission" date="2014-01" db="EMBL/GenBank/DDBJ databases">
        <title>Roseivivax isoporae LMG 25204 Genome Sequencing.</title>
        <authorList>
            <person name="Lai Q."/>
            <person name="Li G."/>
            <person name="Shao Z."/>
        </authorList>
    </citation>
    <scope>NUCLEOTIDE SEQUENCE [LARGE SCALE GENOMIC DNA]</scope>
    <source>
        <strain evidence="1 2">LMG 25204</strain>
    </source>
</reference>
<name>X7F6X8_9RHOB</name>